<reference evidence="1 2" key="1">
    <citation type="submission" date="2016-07" db="EMBL/GenBank/DDBJ databases">
        <title>Characterization of isolates of Eisenbergiella tayi derived from blood cultures, using whole genome sequencing.</title>
        <authorList>
            <person name="Burdz T."/>
            <person name="Wiebe D."/>
            <person name="Huynh C."/>
            <person name="Bernard K."/>
        </authorList>
    </citation>
    <scope>NUCLEOTIDE SEQUENCE [LARGE SCALE GENOMIC DNA]</scope>
    <source>
        <strain evidence="1 2">NML 110608</strain>
    </source>
</reference>
<sequence length="67" mass="7818">MERFTVEETNLIYIYLSGTRRELIGDITLALPDMDEDMRELAHGTVAKLEAMTDTEFTEQRFPFTDE</sequence>
<comment type="caution">
    <text evidence="1">The sequence shown here is derived from an EMBL/GenBank/DDBJ whole genome shotgun (WGS) entry which is preliminary data.</text>
</comment>
<dbReference type="InterPro" id="IPR041965">
    <property type="entry name" value="TTRAP_sf"/>
</dbReference>
<dbReference type="AlphaFoldDB" id="A0A1E3A5X2"/>
<evidence type="ECO:0000313" key="1">
    <source>
        <dbReference type="EMBL" id="ODM03636.1"/>
    </source>
</evidence>
<dbReference type="RefSeq" id="WP_069154065.1">
    <property type="nucleotide sequence ID" value="NZ_MCGH01000003.1"/>
</dbReference>
<evidence type="ECO:0000313" key="2">
    <source>
        <dbReference type="Proteomes" id="UP000094067"/>
    </source>
</evidence>
<proteinExistence type="predicted"/>
<gene>
    <name evidence="1" type="ORF">BEI61_04434</name>
</gene>
<dbReference type="Gene3D" id="1.10.10.1850">
    <property type="entry name" value="Sporulation protein-like"/>
    <property type="match status" value="1"/>
</dbReference>
<evidence type="ECO:0008006" key="3">
    <source>
        <dbReference type="Google" id="ProtNLM"/>
    </source>
</evidence>
<dbReference type="InterPro" id="IPR025468">
    <property type="entry name" value="TTRAP"/>
</dbReference>
<dbReference type="EMBL" id="MCGH01000003">
    <property type="protein sequence ID" value="ODM03636.1"/>
    <property type="molecule type" value="Genomic_DNA"/>
</dbReference>
<organism evidence="1 2">
    <name type="scientific">Eisenbergiella tayi</name>
    <dbReference type="NCBI Taxonomy" id="1432052"/>
    <lineage>
        <taxon>Bacteria</taxon>
        <taxon>Bacillati</taxon>
        <taxon>Bacillota</taxon>
        <taxon>Clostridia</taxon>
        <taxon>Lachnospirales</taxon>
        <taxon>Lachnospiraceae</taxon>
        <taxon>Eisenbergiella</taxon>
    </lineage>
</organism>
<dbReference type="Proteomes" id="UP000094067">
    <property type="component" value="Unassembled WGS sequence"/>
</dbReference>
<protein>
    <recommendedName>
        <fullName evidence="3">Tranposon-transfer assisting protein</fullName>
    </recommendedName>
</protein>
<dbReference type="PATRIC" id="fig|1432052.4.peg.4922"/>
<dbReference type="Pfam" id="PF14203">
    <property type="entry name" value="TTRAP"/>
    <property type="match status" value="1"/>
</dbReference>
<name>A0A1E3A5X2_9FIRM</name>
<accession>A0A1E3A5X2</accession>